<evidence type="ECO:0000256" key="3">
    <source>
        <dbReference type="ARBA" id="ARBA00008040"/>
    </source>
</evidence>
<keyword evidence="9 17" id="KW-0274">FAD</keyword>
<dbReference type="GO" id="GO:0008177">
    <property type="term" value="F:succinate dehydrogenase (quinone) activity"/>
    <property type="evidence" value="ECO:0007669"/>
    <property type="project" value="UniProtKB-EC"/>
</dbReference>
<evidence type="ECO:0000259" key="20">
    <source>
        <dbReference type="Pfam" id="PF00890"/>
    </source>
</evidence>
<feature type="binding site" evidence="16">
    <location>
        <position position="258"/>
    </location>
    <ligand>
        <name>substrate</name>
    </ligand>
</feature>
<dbReference type="InterPro" id="IPR037099">
    <property type="entry name" value="Fum_R/Succ_DH_flav-like_C_sf"/>
</dbReference>
<evidence type="ECO:0000259" key="21">
    <source>
        <dbReference type="Pfam" id="PF02910"/>
    </source>
</evidence>
<keyword evidence="19" id="KW-0997">Cell inner membrane</keyword>
<evidence type="ECO:0000256" key="17">
    <source>
        <dbReference type="PIRSR" id="PIRSR611281-3"/>
    </source>
</evidence>
<dbReference type="NCBIfam" id="TIGR01812">
    <property type="entry name" value="sdhA_frdA_Gneg"/>
    <property type="match status" value="1"/>
</dbReference>
<dbReference type="InterPro" id="IPR011281">
    <property type="entry name" value="Succ_DH_flav_su_fwd"/>
</dbReference>
<dbReference type="PANTHER" id="PTHR11632:SF51">
    <property type="entry name" value="SUCCINATE DEHYDROGENASE [UBIQUINONE] FLAVOPROTEIN SUBUNIT, MITOCHONDRIAL"/>
    <property type="match status" value="1"/>
</dbReference>
<feature type="domain" description="FAD-dependent oxidoreductase 2 FAD-binding" evidence="20">
    <location>
        <begin position="12"/>
        <end position="408"/>
    </location>
</feature>
<keyword evidence="19" id="KW-1003">Cell membrane</keyword>
<dbReference type="Proteomes" id="UP000585681">
    <property type="component" value="Unassembled WGS sequence"/>
</dbReference>
<dbReference type="PANTHER" id="PTHR11632">
    <property type="entry name" value="SUCCINATE DEHYDROGENASE 2 FLAVOPROTEIN SUBUNIT"/>
    <property type="match status" value="1"/>
</dbReference>
<evidence type="ECO:0000256" key="2">
    <source>
        <dbReference type="ARBA" id="ARBA00004894"/>
    </source>
</evidence>
<dbReference type="InterPro" id="IPR014006">
    <property type="entry name" value="Succ_Dhase_FrdA_Gneg"/>
</dbReference>
<accession>A0A840CEF1</accession>
<dbReference type="FunFam" id="1.20.58.100:FF:000001">
    <property type="entry name" value="Succinate dehydrogenase flavoprotein subunit (SdhA)"/>
    <property type="match status" value="1"/>
</dbReference>
<dbReference type="GO" id="GO:0005886">
    <property type="term" value="C:plasma membrane"/>
    <property type="evidence" value="ECO:0007669"/>
    <property type="project" value="UniProtKB-SubCell"/>
</dbReference>
<feature type="binding site" evidence="16">
    <location>
        <position position="402"/>
    </location>
    <ligand>
        <name>substrate</name>
    </ligand>
</feature>
<feature type="modified residue" description="Tele-8alpha-FAD histidine" evidence="18">
    <location>
        <position position="48"/>
    </location>
</feature>
<comment type="catalytic activity">
    <reaction evidence="13 19">
        <text>a quinone + succinate = fumarate + a quinol</text>
        <dbReference type="Rhea" id="RHEA:40523"/>
        <dbReference type="ChEBI" id="CHEBI:24646"/>
        <dbReference type="ChEBI" id="CHEBI:29806"/>
        <dbReference type="ChEBI" id="CHEBI:30031"/>
        <dbReference type="ChEBI" id="CHEBI:132124"/>
        <dbReference type="EC" id="1.3.5.1"/>
    </reaction>
</comment>
<dbReference type="PROSITE" id="PS00504">
    <property type="entry name" value="FRD_SDH_FAD_BINDING"/>
    <property type="match status" value="1"/>
</dbReference>
<name>A0A840CEF1_9RHOB</name>
<dbReference type="FunFam" id="3.90.700.10:FF:000001">
    <property type="entry name" value="Mitochondrial succinate dehydrogenase flavoprotein subunit"/>
    <property type="match status" value="1"/>
</dbReference>
<keyword evidence="23" id="KW-1185">Reference proteome</keyword>
<evidence type="ECO:0000256" key="1">
    <source>
        <dbReference type="ARBA" id="ARBA00004515"/>
    </source>
</evidence>
<comment type="similarity">
    <text evidence="3 19">Belongs to the FAD-dependent oxidoreductase 2 family. FRD/SDH subfamily.</text>
</comment>
<evidence type="ECO:0000256" key="5">
    <source>
        <dbReference type="ARBA" id="ARBA00012792"/>
    </source>
</evidence>
<dbReference type="AlphaFoldDB" id="A0A840CEF1"/>
<dbReference type="EMBL" id="JACIEQ010000001">
    <property type="protein sequence ID" value="MBB4021166.1"/>
    <property type="molecule type" value="Genomic_DNA"/>
</dbReference>
<dbReference type="GO" id="GO:0022900">
    <property type="term" value="P:electron transport chain"/>
    <property type="evidence" value="ECO:0007669"/>
    <property type="project" value="UniProtKB-UniRule"/>
</dbReference>
<comment type="pathway">
    <text evidence="2 19">Carbohydrate metabolism; tricarboxylic acid cycle; fumarate from succinate (bacterial route): step 1/1.</text>
</comment>
<dbReference type="InterPro" id="IPR027477">
    <property type="entry name" value="Succ_DH/fumarate_Rdtase_cat_sf"/>
</dbReference>
<evidence type="ECO:0000256" key="9">
    <source>
        <dbReference type="ARBA" id="ARBA00022827"/>
    </source>
</evidence>
<comment type="subunit">
    <text evidence="4">Part of an enzyme complex containing four subunits: a flavoprotein, an iron-sulfur, cytochrome b-556, and a hydrophobic anchor protein.</text>
</comment>
<dbReference type="Gene3D" id="4.10.80.40">
    <property type="entry name" value="succinate dehydrogenase protein domain"/>
    <property type="match status" value="1"/>
</dbReference>
<evidence type="ECO:0000256" key="4">
    <source>
        <dbReference type="ARBA" id="ARBA00011294"/>
    </source>
</evidence>
<evidence type="ECO:0000256" key="8">
    <source>
        <dbReference type="ARBA" id="ARBA00022630"/>
    </source>
</evidence>
<dbReference type="GO" id="GO:0009055">
    <property type="term" value="F:electron transfer activity"/>
    <property type="evidence" value="ECO:0007669"/>
    <property type="project" value="TreeGrafter"/>
</dbReference>
<evidence type="ECO:0000256" key="13">
    <source>
        <dbReference type="ARBA" id="ARBA00049220"/>
    </source>
</evidence>
<feature type="binding site" evidence="17">
    <location>
        <position position="225"/>
    </location>
    <ligand>
        <name>FAD</name>
        <dbReference type="ChEBI" id="CHEBI:57692"/>
    </ligand>
</feature>
<evidence type="ECO:0000256" key="15">
    <source>
        <dbReference type="PIRSR" id="PIRSR000171-1"/>
    </source>
</evidence>
<feature type="binding site" evidence="16">
    <location>
        <position position="357"/>
    </location>
    <ligand>
        <name>substrate</name>
    </ligand>
</feature>
<dbReference type="InterPro" id="IPR030664">
    <property type="entry name" value="SdhA/FrdA/AprA"/>
</dbReference>
<dbReference type="SUPFAM" id="SSF46977">
    <property type="entry name" value="Succinate dehydrogenase/fumarate reductase flavoprotein C-terminal domain"/>
    <property type="match status" value="1"/>
</dbReference>
<dbReference type="SUPFAM" id="SSF51905">
    <property type="entry name" value="FAD/NAD(P)-binding domain"/>
    <property type="match status" value="1"/>
</dbReference>
<dbReference type="Gene3D" id="1.20.58.100">
    <property type="entry name" value="Fumarate reductase/succinate dehydrogenase flavoprotein-like, C-terminal domain"/>
    <property type="match status" value="1"/>
</dbReference>
<gene>
    <name evidence="22" type="ORF">GGR17_000957</name>
</gene>
<evidence type="ECO:0000313" key="22">
    <source>
        <dbReference type="EMBL" id="MBB4021166.1"/>
    </source>
</evidence>
<dbReference type="GO" id="GO:0050660">
    <property type="term" value="F:flavin adenine dinucleotide binding"/>
    <property type="evidence" value="ECO:0007669"/>
    <property type="project" value="UniProtKB-UniRule"/>
</dbReference>
<evidence type="ECO:0000256" key="11">
    <source>
        <dbReference type="ARBA" id="ARBA00023002"/>
    </source>
</evidence>
<keyword evidence="19" id="KW-0816">Tricarboxylic acid cycle</keyword>
<comment type="subcellular location">
    <subcellularLocation>
        <location evidence="1 19">Cell inner membrane</location>
        <topology evidence="1 19">Peripheral membrane protein</topology>
        <orientation evidence="1 19">Cytoplasmic side</orientation>
    </subcellularLocation>
</comment>
<feature type="active site" description="Proton acceptor" evidence="15">
    <location>
        <position position="290"/>
    </location>
</feature>
<keyword evidence="8 17" id="KW-0285">Flavoprotein</keyword>
<dbReference type="Gene3D" id="3.90.700.10">
    <property type="entry name" value="Succinate dehydrogenase/fumarate reductase flavoprotein, catalytic domain"/>
    <property type="match status" value="1"/>
</dbReference>
<keyword evidence="12 19" id="KW-0472">Membrane</keyword>
<evidence type="ECO:0000313" key="23">
    <source>
        <dbReference type="Proteomes" id="UP000585681"/>
    </source>
</evidence>
<dbReference type="NCBIfam" id="TIGR01816">
    <property type="entry name" value="sdhA_forward"/>
    <property type="match status" value="1"/>
</dbReference>
<organism evidence="22 23">
    <name type="scientific">Actibacterium naphthalenivorans</name>
    <dbReference type="NCBI Taxonomy" id="1614693"/>
    <lineage>
        <taxon>Bacteria</taxon>
        <taxon>Pseudomonadati</taxon>
        <taxon>Pseudomonadota</taxon>
        <taxon>Alphaproteobacteria</taxon>
        <taxon>Rhodobacterales</taxon>
        <taxon>Roseobacteraceae</taxon>
        <taxon>Actibacterium</taxon>
    </lineage>
</organism>
<sequence length="601" mass="65149">MAAYEYETHTYDVVVVGAGGSGLRATLGMAEQGLRTACVTKVFPTRSHTVAAQGGIAASLSNMGPDNWQWHMYDTVKGSDWLGDTDAMEYLAREAPKAVYELEHYGVPFSRTEEGKIYQRPFGGHTTEFGEGPPVQRTCAAADRTGHAILHTLYGQSLKNNAEFYIEYFAIDLIMSEDGQCQGVVCWKLDDGTIHVFNAKMVVLATGGYGRAYFSATSAHTCTGDGGGMAARAGLALQDMEFVQFHPTGIYGSGCLITEGARGEGGYLTNSEGERFMERYAPTYKDLASRDVVSRCITMEIREGRGVGPEKDHMHLHLNHLPPEALAERLPGISESARIFAGVDVTKEPIPILPTVHYNMGGIPTNYWGEVLNPTADNPDAIAPGLMAVGEAGCASVHGANRLGSNSLIDLVVFGRAAAIRAAKVVDPEAENPVLNQASIDKALDRFDTLRNANGSIPTADLRLEMQKTMQADAAVFRTDKSLAEGVGKMQAVAAKMADIKVSDRSLVWNSDLMETLELTNLMPNALATIVGAEARKESRGAHAHEDYPDRDDANWRKHSLARIEGNTVQLDYRPVHLDPLTTQDEGGIDLKKIAPKARIY</sequence>
<evidence type="ECO:0000256" key="14">
    <source>
        <dbReference type="NCBIfam" id="TIGR01816"/>
    </source>
</evidence>
<dbReference type="InterPro" id="IPR003953">
    <property type="entry name" value="FAD-dep_OxRdtase_2_FAD-bd"/>
</dbReference>
<dbReference type="FunFam" id="3.50.50.60:FF:000026">
    <property type="entry name" value="Succinate dehydrogenase flavoprotein subunit"/>
    <property type="match status" value="1"/>
</dbReference>
<feature type="binding site" evidence="17">
    <location>
        <begin position="40"/>
        <end position="55"/>
    </location>
    <ligand>
        <name>FAD</name>
        <dbReference type="ChEBI" id="CHEBI:57692"/>
    </ligand>
</feature>
<evidence type="ECO:0000256" key="7">
    <source>
        <dbReference type="ARBA" id="ARBA00022448"/>
    </source>
</evidence>
<dbReference type="GO" id="GO:0006099">
    <property type="term" value="P:tricarboxylic acid cycle"/>
    <property type="evidence" value="ECO:0007669"/>
    <property type="project" value="UniProtKB-UniRule"/>
</dbReference>
<evidence type="ECO:0000256" key="18">
    <source>
        <dbReference type="PIRSR" id="PIRSR611281-4"/>
    </source>
</evidence>
<reference evidence="22" key="1">
    <citation type="submission" date="2020-08" db="EMBL/GenBank/DDBJ databases">
        <title>Genomic Encyclopedia of Type Strains, Phase IV (KMG-IV): sequencing the most valuable type-strain genomes for metagenomic binning, comparative biology and taxonomic classification.</title>
        <authorList>
            <person name="Goeker M."/>
        </authorList>
    </citation>
    <scope>NUCLEOTIDE SEQUENCE [LARGE SCALE GENOMIC DNA]</scope>
    <source>
        <strain evidence="22">DSM 105040</strain>
    </source>
</reference>
<evidence type="ECO:0000256" key="10">
    <source>
        <dbReference type="ARBA" id="ARBA00022982"/>
    </source>
</evidence>
<feature type="binding site" evidence="16">
    <location>
        <position position="246"/>
    </location>
    <ligand>
        <name>substrate</name>
    </ligand>
</feature>
<evidence type="ECO:0000256" key="6">
    <source>
        <dbReference type="ARBA" id="ARBA00019965"/>
    </source>
</evidence>
<dbReference type="InterPro" id="IPR015939">
    <property type="entry name" value="Fum_Rdtase/Succ_DH_flav-like_C"/>
</dbReference>
<feature type="binding site" evidence="17">
    <location>
        <position position="391"/>
    </location>
    <ligand>
        <name>FAD</name>
        <dbReference type="ChEBI" id="CHEBI:57692"/>
    </ligand>
</feature>
<dbReference type="InterPro" id="IPR003952">
    <property type="entry name" value="FRD_SDH_FAD_BS"/>
</dbReference>
<dbReference type="PIRSF" id="PIRSF000171">
    <property type="entry name" value="SDHA_APRA_LASPO"/>
    <property type="match status" value="1"/>
</dbReference>
<evidence type="ECO:0000256" key="12">
    <source>
        <dbReference type="ARBA" id="ARBA00023136"/>
    </source>
</evidence>
<feature type="binding site" evidence="17">
    <location>
        <begin position="407"/>
        <end position="408"/>
    </location>
    <ligand>
        <name>FAD</name>
        <dbReference type="ChEBI" id="CHEBI:57692"/>
    </ligand>
</feature>
<dbReference type="Gene3D" id="3.50.50.60">
    <property type="entry name" value="FAD/NAD(P)-binding domain"/>
    <property type="match status" value="1"/>
</dbReference>
<keyword evidence="7 19" id="KW-0813">Transport</keyword>
<dbReference type="EC" id="1.3.5.1" evidence="5 19"/>
<dbReference type="UniPathway" id="UPA00223">
    <property type="reaction ID" value="UER01005"/>
</dbReference>
<dbReference type="RefSeq" id="WP_054537874.1">
    <property type="nucleotide sequence ID" value="NZ_JACIEQ010000001.1"/>
</dbReference>
<dbReference type="InterPro" id="IPR036188">
    <property type="entry name" value="FAD/NAD-bd_sf"/>
</dbReference>
<feature type="domain" description="Fumarate reductase/succinate dehydrogenase flavoprotein-like C-terminal" evidence="21">
    <location>
        <begin position="463"/>
        <end position="600"/>
    </location>
</feature>
<dbReference type="SUPFAM" id="SSF56425">
    <property type="entry name" value="Succinate dehydrogenase/fumarate reductase flavoprotein, catalytic domain"/>
    <property type="match status" value="1"/>
</dbReference>
<protein>
    <recommendedName>
        <fullName evidence="6 14">Succinate dehydrogenase flavoprotein subunit</fullName>
        <ecNumber evidence="5 19">1.3.5.1</ecNumber>
    </recommendedName>
</protein>
<proteinExistence type="inferred from homology"/>
<dbReference type="Pfam" id="PF00890">
    <property type="entry name" value="FAD_binding_2"/>
    <property type="match status" value="1"/>
</dbReference>
<dbReference type="Pfam" id="PF02910">
    <property type="entry name" value="Succ_DH_flav_C"/>
    <property type="match status" value="1"/>
</dbReference>
<keyword evidence="10 19" id="KW-0249">Electron transport</keyword>
<comment type="cofactor">
    <cofactor evidence="17">
        <name>FAD</name>
        <dbReference type="ChEBI" id="CHEBI:57692"/>
    </cofactor>
    <text evidence="17">Flavinylated by SdhE, about 5% flavinylation occurs in the absence of SdhE.</text>
</comment>
<keyword evidence="11 19" id="KW-0560">Oxidoreductase</keyword>
<evidence type="ECO:0000256" key="16">
    <source>
        <dbReference type="PIRSR" id="PIRSR611281-2"/>
    </source>
</evidence>
<feature type="binding site" evidence="17">
    <location>
        <begin position="17"/>
        <end position="22"/>
    </location>
    <ligand>
        <name>FAD</name>
        <dbReference type="ChEBI" id="CHEBI:57692"/>
    </ligand>
</feature>
<comment type="caution">
    <text evidence="22">The sequence shown here is derived from an EMBL/GenBank/DDBJ whole genome shotgun (WGS) entry which is preliminary data.</text>
</comment>
<evidence type="ECO:0000256" key="19">
    <source>
        <dbReference type="RuleBase" id="RU362051"/>
    </source>
</evidence>